<keyword evidence="1" id="KW-1133">Transmembrane helix</keyword>
<keyword evidence="1" id="KW-0472">Membrane</keyword>
<dbReference type="SUPFAM" id="SSF47954">
    <property type="entry name" value="Cyclin-like"/>
    <property type="match status" value="2"/>
</dbReference>
<name>F0ZX78_DICPU</name>
<evidence type="ECO:0000313" key="4">
    <source>
        <dbReference type="Proteomes" id="UP000001064"/>
    </source>
</evidence>
<accession>F0ZX78</accession>
<evidence type="ECO:0000259" key="2">
    <source>
        <dbReference type="Pfam" id="PF00134"/>
    </source>
</evidence>
<dbReference type="CDD" id="cd20534">
    <property type="entry name" value="CYCLIN_CCNM_CCNQ_rpt1"/>
    <property type="match status" value="1"/>
</dbReference>
<dbReference type="Proteomes" id="UP000001064">
    <property type="component" value="Unassembled WGS sequence"/>
</dbReference>
<feature type="transmembrane region" description="Helical" evidence="1">
    <location>
        <begin position="99"/>
        <end position="116"/>
    </location>
</feature>
<keyword evidence="4" id="KW-1185">Reference proteome</keyword>
<dbReference type="KEGG" id="dpp:DICPUDRAFT_82670"/>
<dbReference type="InParanoid" id="F0ZX78"/>
<evidence type="ECO:0000313" key="3">
    <source>
        <dbReference type="EMBL" id="EGC31456.1"/>
    </source>
</evidence>
<dbReference type="FunFam" id="1.10.472.10:FF:000320">
    <property type="entry name" value="Uncharacterized cyclin-L1-like protein C1296.05c"/>
    <property type="match status" value="1"/>
</dbReference>
<dbReference type="EMBL" id="GL871253">
    <property type="protein sequence ID" value="EGC31456.1"/>
    <property type="molecule type" value="Genomic_DNA"/>
</dbReference>
<dbReference type="eggNOG" id="KOG0835">
    <property type="taxonomic scope" value="Eukaryota"/>
</dbReference>
<dbReference type="AlphaFoldDB" id="F0ZX78"/>
<dbReference type="RefSeq" id="XP_003292025.1">
    <property type="nucleotide sequence ID" value="XM_003291977.1"/>
</dbReference>
<dbReference type="GO" id="GO:0005634">
    <property type="term" value="C:nucleus"/>
    <property type="evidence" value="ECO:0000318"/>
    <property type="project" value="GO_Central"/>
</dbReference>
<protein>
    <recommendedName>
        <fullName evidence="2">Cyclin N-terminal domain-containing protein</fullName>
    </recommendedName>
</protein>
<dbReference type="OrthoDB" id="21191at2759"/>
<dbReference type="InterPro" id="IPR036915">
    <property type="entry name" value="Cyclin-like_sf"/>
</dbReference>
<proteinExistence type="predicted"/>
<dbReference type="GeneID" id="10505773"/>
<organism evidence="3 4">
    <name type="scientific">Dictyostelium purpureum</name>
    <name type="common">Slime mold</name>
    <dbReference type="NCBI Taxonomy" id="5786"/>
    <lineage>
        <taxon>Eukaryota</taxon>
        <taxon>Amoebozoa</taxon>
        <taxon>Evosea</taxon>
        <taxon>Eumycetozoa</taxon>
        <taxon>Dictyostelia</taxon>
        <taxon>Dictyosteliales</taxon>
        <taxon>Dictyosteliaceae</taxon>
        <taxon>Dictyostelium</taxon>
    </lineage>
</organism>
<sequence length="332" mass="38955">MNNNNNNNINSNINSNVNRYIPILNLDQIEKEIKNNFKINFNNNTDINKEEWDDFNLKFKRVVFFVKRVCELLSLSSLAYFHTIILFRRFISKVPLKDYNFYLVAMSCILICVKVNPSSIIAMKVRDILNISYYILTNEKLLINDDYYNFKDNVIDMEKKVLITLEFNISISVDNSIGVKLPHSYLFHFLLFLDFEKDHLVSQISLNFLNDSLLILFIQSPYFQPEEIALYSIFLSLEFTKNEGLKIDRAQLYSLLGLTNSNNNNNGYNNNDIDNKYNIFKNYLNNLYLEIKFSPPTITTNNENNNLTNDINNSLNIIHNTGSELIQNFFKK</sequence>
<dbReference type="VEuPathDB" id="AmoebaDB:DICPUDRAFT_82670"/>
<keyword evidence="1" id="KW-0812">Transmembrane</keyword>
<feature type="transmembrane region" description="Helical" evidence="1">
    <location>
        <begin position="69"/>
        <end position="87"/>
    </location>
</feature>
<dbReference type="GO" id="GO:0016538">
    <property type="term" value="F:cyclin-dependent protein serine/threonine kinase regulator activity"/>
    <property type="evidence" value="ECO:0000318"/>
    <property type="project" value="GO_Central"/>
</dbReference>
<dbReference type="Pfam" id="PF00134">
    <property type="entry name" value="Cyclin_N"/>
    <property type="match status" value="1"/>
</dbReference>
<dbReference type="PANTHER" id="PTHR10026">
    <property type="entry name" value="CYCLIN"/>
    <property type="match status" value="1"/>
</dbReference>
<dbReference type="OMA" id="DDYYNFK"/>
<reference evidence="4" key="1">
    <citation type="journal article" date="2011" name="Genome Biol.">
        <title>Comparative genomics of the social amoebae Dictyostelium discoideum and Dictyostelium purpureum.</title>
        <authorList>
            <consortium name="US DOE Joint Genome Institute (JGI-PGF)"/>
            <person name="Sucgang R."/>
            <person name="Kuo A."/>
            <person name="Tian X."/>
            <person name="Salerno W."/>
            <person name="Parikh A."/>
            <person name="Feasley C.L."/>
            <person name="Dalin E."/>
            <person name="Tu H."/>
            <person name="Huang E."/>
            <person name="Barry K."/>
            <person name="Lindquist E."/>
            <person name="Shapiro H."/>
            <person name="Bruce D."/>
            <person name="Schmutz J."/>
            <person name="Salamov A."/>
            <person name="Fey P."/>
            <person name="Gaudet P."/>
            <person name="Anjard C."/>
            <person name="Babu M.M."/>
            <person name="Basu S."/>
            <person name="Bushmanova Y."/>
            <person name="van der Wel H."/>
            <person name="Katoh-Kurasawa M."/>
            <person name="Dinh C."/>
            <person name="Coutinho P.M."/>
            <person name="Saito T."/>
            <person name="Elias M."/>
            <person name="Schaap P."/>
            <person name="Kay R.R."/>
            <person name="Henrissat B."/>
            <person name="Eichinger L."/>
            <person name="Rivero F."/>
            <person name="Putnam N.H."/>
            <person name="West C.M."/>
            <person name="Loomis W.F."/>
            <person name="Chisholm R.L."/>
            <person name="Shaulsky G."/>
            <person name="Strassmann J.E."/>
            <person name="Queller D.C."/>
            <person name="Kuspa A."/>
            <person name="Grigoriev I.V."/>
        </authorList>
    </citation>
    <scope>NUCLEOTIDE SEQUENCE [LARGE SCALE GENOMIC DNA]</scope>
    <source>
        <strain evidence="4">QSDP1</strain>
    </source>
</reference>
<dbReference type="InterPro" id="IPR006671">
    <property type="entry name" value="Cyclin_N"/>
</dbReference>
<dbReference type="Gene3D" id="1.10.472.10">
    <property type="entry name" value="Cyclin-like"/>
    <property type="match status" value="2"/>
</dbReference>
<dbReference type="GO" id="GO:0006357">
    <property type="term" value="P:regulation of transcription by RNA polymerase II"/>
    <property type="evidence" value="ECO:0007669"/>
    <property type="project" value="InterPro"/>
</dbReference>
<gene>
    <name evidence="3" type="ORF">DICPUDRAFT_82670</name>
</gene>
<dbReference type="STRING" id="5786.F0ZX78"/>
<dbReference type="FunCoup" id="F0ZX78">
    <property type="interactions" value="382"/>
</dbReference>
<dbReference type="InterPro" id="IPR048055">
    <property type="entry name" value="Cyclin-Q_first_cyclin_box"/>
</dbReference>
<feature type="domain" description="Cyclin N-terminal" evidence="2">
    <location>
        <begin position="58"/>
        <end position="170"/>
    </location>
</feature>
<evidence type="ECO:0000256" key="1">
    <source>
        <dbReference type="SAM" id="Phobius"/>
    </source>
</evidence>
<dbReference type="InterPro" id="IPR043198">
    <property type="entry name" value="Cyclin/Ssn8"/>
</dbReference>